<comment type="caution">
    <text evidence="1">The sequence shown here is derived from an EMBL/GenBank/DDBJ whole genome shotgun (WGS) entry which is preliminary data.</text>
</comment>
<organism evidence="1 2">
    <name type="scientific">Novosphingobium taihuense</name>
    <dbReference type="NCBI Taxonomy" id="260085"/>
    <lineage>
        <taxon>Bacteria</taxon>
        <taxon>Pseudomonadati</taxon>
        <taxon>Pseudomonadota</taxon>
        <taxon>Alphaproteobacteria</taxon>
        <taxon>Sphingomonadales</taxon>
        <taxon>Sphingomonadaceae</taxon>
        <taxon>Novosphingobium</taxon>
    </lineage>
</organism>
<keyword evidence="2" id="KW-1185">Reference proteome</keyword>
<gene>
    <name evidence="1" type="ORF">GGR37_000448</name>
</gene>
<protein>
    <submittedName>
        <fullName evidence="1">Uncharacterized protein</fullName>
    </submittedName>
</protein>
<dbReference type="Proteomes" id="UP000538566">
    <property type="component" value="Unassembled WGS sequence"/>
</dbReference>
<evidence type="ECO:0000313" key="2">
    <source>
        <dbReference type="Proteomes" id="UP000538566"/>
    </source>
</evidence>
<dbReference type="AlphaFoldDB" id="A0A7W7A8L0"/>
<name>A0A7W7A8L0_9SPHN</name>
<dbReference type="EMBL" id="JACHOA010000001">
    <property type="protein sequence ID" value="MBB4612202.1"/>
    <property type="molecule type" value="Genomic_DNA"/>
</dbReference>
<accession>A0A7W7A8L0</accession>
<dbReference type="RefSeq" id="WP_144901997.1">
    <property type="nucleotide sequence ID" value="NZ_JACHOA010000001.1"/>
</dbReference>
<proteinExistence type="predicted"/>
<reference evidence="1 2" key="1">
    <citation type="submission" date="2020-08" db="EMBL/GenBank/DDBJ databases">
        <title>Genomic Encyclopedia of Type Strains, Phase IV (KMG-IV): sequencing the most valuable type-strain genomes for metagenomic binning, comparative biology and taxonomic classification.</title>
        <authorList>
            <person name="Goeker M."/>
        </authorList>
    </citation>
    <scope>NUCLEOTIDE SEQUENCE [LARGE SCALE GENOMIC DNA]</scope>
    <source>
        <strain evidence="1 2">DSM 17507</strain>
    </source>
</reference>
<evidence type="ECO:0000313" key="1">
    <source>
        <dbReference type="EMBL" id="MBB4612202.1"/>
    </source>
</evidence>
<sequence>MDRGAKQLCDPLLAEHRFAIQAPGLDAHAIADAIRRYADGEHETAAFAAIPECLEIAALGLESSHTHVAKVVIAGIHSGYSQNASTLPAAVFAAFLRCLAQIANGFED</sequence>